<name>A0A7W4UYA3_LEIAQ</name>
<dbReference type="InterPro" id="IPR049082">
    <property type="entry name" value="T7SS_signal"/>
</dbReference>
<reference evidence="2 3" key="1">
    <citation type="submission" date="2020-08" db="EMBL/GenBank/DDBJ databases">
        <title>Sequencing the genomes of 1000 actinobacteria strains.</title>
        <authorList>
            <person name="Klenk H.-P."/>
        </authorList>
    </citation>
    <scope>NUCLEOTIDE SEQUENCE [LARGE SCALE GENOMIC DNA]</scope>
    <source>
        <strain evidence="2 3">DSM 20146</strain>
    </source>
</reference>
<dbReference type="Proteomes" id="UP000538196">
    <property type="component" value="Unassembled WGS sequence"/>
</dbReference>
<evidence type="ECO:0000313" key="3">
    <source>
        <dbReference type="Proteomes" id="UP000538196"/>
    </source>
</evidence>
<proteinExistence type="predicted"/>
<evidence type="ECO:0000259" key="1">
    <source>
        <dbReference type="Pfam" id="PF21725"/>
    </source>
</evidence>
<dbReference type="Gene3D" id="1.10.287.1060">
    <property type="entry name" value="ESAT-6-like"/>
    <property type="match status" value="1"/>
</dbReference>
<gene>
    <name evidence="2" type="ORF">FHX33_003261</name>
</gene>
<keyword evidence="3" id="KW-1185">Reference proteome</keyword>
<dbReference type="RefSeq" id="WP_183428729.1">
    <property type="nucleotide sequence ID" value="NZ_JACHVP010000004.1"/>
</dbReference>
<protein>
    <submittedName>
        <fullName evidence="2">Uncharacterized protein YukE</fullName>
    </submittedName>
</protein>
<comment type="caution">
    <text evidence="2">The sequence shown here is derived from an EMBL/GenBank/DDBJ whole genome shotgun (WGS) entry which is preliminary data.</text>
</comment>
<feature type="domain" description="Putative T7SS secretion signal" evidence="1">
    <location>
        <begin position="3"/>
        <end position="193"/>
    </location>
</feature>
<sequence>MTELGQTRDPVALIPGSVSSARAAATDWRQKSVESGEVATALARVNVDDAWSGSAADAFREKYSGIPTKWSDASKHLSAAANALDTFADYLEWAQAQAGEAIALWDQAVAATAAAKQQHAADIAAARTEFARAYQLPSTANAYSPEIPFVDPGDALRAQARAVLSDARGQLGAAAERSAAALDTAADAAPAQPDFWALAGEAISLAWDLQALQAQNTFAIAANSTASFFNALAQHPDILWEILGGIGLISIGTGGEAGGFALDATGVGALGGVPLNIAAAGAIGAGTTAVGHGIFRAVAAASGDSAVNPVQKQEGIDRGDGRDDYGKYASGNGGDRIAANKEEIGLKDVEDRFGVEVIRDKVRASVDGTDKGRFYDGLFKNADGTYTAIEVKSGGASPTASQREFDGLVSADNPARAMLHGKLIEITRVIPKEVP</sequence>
<evidence type="ECO:0000313" key="2">
    <source>
        <dbReference type="EMBL" id="MBB2968485.1"/>
    </source>
</evidence>
<accession>A0A7W4UYA3</accession>
<dbReference type="Pfam" id="PF21725">
    <property type="entry name" value="T7SS_signal"/>
    <property type="match status" value="1"/>
</dbReference>
<organism evidence="2 3">
    <name type="scientific">Leifsonia aquatica</name>
    <name type="common">Corynebacterium aquaticum</name>
    <dbReference type="NCBI Taxonomy" id="144185"/>
    <lineage>
        <taxon>Bacteria</taxon>
        <taxon>Bacillati</taxon>
        <taxon>Actinomycetota</taxon>
        <taxon>Actinomycetes</taxon>
        <taxon>Micrococcales</taxon>
        <taxon>Microbacteriaceae</taxon>
        <taxon>Leifsonia</taxon>
    </lineage>
</organism>
<dbReference type="AlphaFoldDB" id="A0A7W4UYA3"/>
<dbReference type="EMBL" id="JACHVP010000004">
    <property type="protein sequence ID" value="MBB2968485.1"/>
    <property type="molecule type" value="Genomic_DNA"/>
</dbReference>